<name>A0AAV4AIP1_9GAST</name>
<evidence type="ECO:0000313" key="3">
    <source>
        <dbReference type="Proteomes" id="UP000735302"/>
    </source>
</evidence>
<dbReference type="AlphaFoldDB" id="A0AAV4AIP1"/>
<protein>
    <submittedName>
        <fullName evidence="2">Uncharacterized protein</fullName>
    </submittedName>
</protein>
<feature type="compositionally biased region" description="Polar residues" evidence="1">
    <location>
        <begin position="39"/>
        <end position="56"/>
    </location>
</feature>
<dbReference type="Proteomes" id="UP000735302">
    <property type="component" value="Unassembled WGS sequence"/>
</dbReference>
<keyword evidence="3" id="KW-1185">Reference proteome</keyword>
<evidence type="ECO:0000256" key="1">
    <source>
        <dbReference type="SAM" id="MobiDB-lite"/>
    </source>
</evidence>
<comment type="caution">
    <text evidence="2">The sequence shown here is derived from an EMBL/GenBank/DDBJ whole genome shotgun (WGS) entry which is preliminary data.</text>
</comment>
<evidence type="ECO:0000313" key="2">
    <source>
        <dbReference type="EMBL" id="GFO11036.1"/>
    </source>
</evidence>
<feature type="region of interest" description="Disordered" evidence="1">
    <location>
        <begin position="37"/>
        <end position="89"/>
    </location>
</feature>
<proteinExistence type="predicted"/>
<gene>
    <name evidence="2" type="ORF">PoB_003754100</name>
</gene>
<accession>A0AAV4AIP1</accession>
<organism evidence="2 3">
    <name type="scientific">Plakobranchus ocellatus</name>
    <dbReference type="NCBI Taxonomy" id="259542"/>
    <lineage>
        <taxon>Eukaryota</taxon>
        <taxon>Metazoa</taxon>
        <taxon>Spiralia</taxon>
        <taxon>Lophotrochozoa</taxon>
        <taxon>Mollusca</taxon>
        <taxon>Gastropoda</taxon>
        <taxon>Heterobranchia</taxon>
        <taxon>Euthyneura</taxon>
        <taxon>Panpulmonata</taxon>
        <taxon>Sacoglossa</taxon>
        <taxon>Placobranchoidea</taxon>
        <taxon>Plakobranchidae</taxon>
        <taxon>Plakobranchus</taxon>
    </lineage>
</organism>
<reference evidence="2 3" key="1">
    <citation type="journal article" date="2021" name="Elife">
        <title>Chloroplast acquisition without the gene transfer in kleptoplastic sea slugs, Plakobranchus ocellatus.</title>
        <authorList>
            <person name="Maeda T."/>
            <person name="Takahashi S."/>
            <person name="Yoshida T."/>
            <person name="Shimamura S."/>
            <person name="Takaki Y."/>
            <person name="Nagai Y."/>
            <person name="Toyoda A."/>
            <person name="Suzuki Y."/>
            <person name="Arimoto A."/>
            <person name="Ishii H."/>
            <person name="Satoh N."/>
            <person name="Nishiyama T."/>
            <person name="Hasebe M."/>
            <person name="Maruyama T."/>
            <person name="Minagawa J."/>
            <person name="Obokata J."/>
            <person name="Shigenobu S."/>
        </authorList>
    </citation>
    <scope>NUCLEOTIDE SEQUENCE [LARGE SCALE GENOMIC DNA]</scope>
</reference>
<dbReference type="EMBL" id="BLXT01004214">
    <property type="protein sequence ID" value="GFO11036.1"/>
    <property type="molecule type" value="Genomic_DNA"/>
</dbReference>
<sequence>MVSRFEKSTMNDHHLSRMRNAWHFSNLGRYLMAWRAQGKPSTQQGDLGLSGPTSSHGAGGGARTRDRRVPADLSADSLATMPLTPQQDW</sequence>